<name>A0A5R9Q8C3_9GAMM</name>
<proteinExistence type="predicted"/>
<keyword evidence="1" id="KW-0812">Transmembrane</keyword>
<dbReference type="OrthoDB" id="6401819at2"/>
<keyword evidence="1" id="KW-1133">Transmembrane helix</keyword>
<accession>A0A5R9Q8C3</accession>
<protein>
    <recommendedName>
        <fullName evidence="4">Tetratricopeptide repeat protein</fullName>
    </recommendedName>
</protein>
<comment type="caution">
    <text evidence="2">The sequence shown here is derived from an EMBL/GenBank/DDBJ whole genome shotgun (WGS) entry which is preliminary data.</text>
</comment>
<dbReference type="InterPro" id="IPR011990">
    <property type="entry name" value="TPR-like_helical_dom_sf"/>
</dbReference>
<evidence type="ECO:0000313" key="3">
    <source>
        <dbReference type="Proteomes" id="UP000309186"/>
    </source>
</evidence>
<dbReference type="RefSeq" id="WP_138478899.1">
    <property type="nucleotide sequence ID" value="NZ_PPSW01000006.1"/>
</dbReference>
<dbReference type="EMBL" id="PPSW01000006">
    <property type="protein sequence ID" value="TLX48599.1"/>
    <property type="molecule type" value="Genomic_DNA"/>
</dbReference>
<dbReference type="SUPFAM" id="SSF48452">
    <property type="entry name" value="TPR-like"/>
    <property type="match status" value="1"/>
</dbReference>
<keyword evidence="1" id="KW-0472">Membrane</keyword>
<sequence>MNTFFDIEKLDIVIALLLIIIATSFFKFIFNVIYRNLSGTSQAQTINILIDKGYYDVGLRKCEMFISKRPCDANLLWLRATLYFKLDHKDKAMSEFQNLIKTEPLWKEDAQKYIDVLNDELQR</sequence>
<evidence type="ECO:0008006" key="4">
    <source>
        <dbReference type="Google" id="ProtNLM"/>
    </source>
</evidence>
<organism evidence="2 3">
    <name type="scientific">Pseudoalteromonas phenolica</name>
    <dbReference type="NCBI Taxonomy" id="161398"/>
    <lineage>
        <taxon>Bacteria</taxon>
        <taxon>Pseudomonadati</taxon>
        <taxon>Pseudomonadota</taxon>
        <taxon>Gammaproteobacteria</taxon>
        <taxon>Alteromonadales</taxon>
        <taxon>Pseudoalteromonadaceae</taxon>
        <taxon>Pseudoalteromonas</taxon>
    </lineage>
</organism>
<reference evidence="2 3" key="1">
    <citation type="submission" date="2018-01" db="EMBL/GenBank/DDBJ databases">
        <title>Co-occurrence of chitin degradation, pigmentation and bioactivity in marine Pseudoalteromonas.</title>
        <authorList>
            <person name="Paulsen S."/>
            <person name="Gram L."/>
            <person name="Machado H."/>
        </authorList>
    </citation>
    <scope>NUCLEOTIDE SEQUENCE [LARGE SCALE GENOMIC DNA]</scope>
    <source>
        <strain evidence="2 3">S3663</strain>
    </source>
</reference>
<gene>
    <name evidence="2" type="ORF">C1E24_03880</name>
</gene>
<dbReference type="AlphaFoldDB" id="A0A5R9Q8C3"/>
<feature type="transmembrane region" description="Helical" evidence="1">
    <location>
        <begin position="12"/>
        <end position="34"/>
    </location>
</feature>
<dbReference type="Proteomes" id="UP000309186">
    <property type="component" value="Unassembled WGS sequence"/>
</dbReference>
<dbReference type="Gene3D" id="1.25.40.10">
    <property type="entry name" value="Tetratricopeptide repeat domain"/>
    <property type="match status" value="1"/>
</dbReference>
<evidence type="ECO:0000313" key="2">
    <source>
        <dbReference type="EMBL" id="TLX48599.1"/>
    </source>
</evidence>
<evidence type="ECO:0000256" key="1">
    <source>
        <dbReference type="SAM" id="Phobius"/>
    </source>
</evidence>